<dbReference type="Proteomes" id="UP000224006">
    <property type="component" value="Chromosome III"/>
</dbReference>
<dbReference type="GeneID" id="40309452"/>
<dbReference type="VEuPathDB" id="ToxoDB:BESB_045220"/>
<feature type="region of interest" description="Disordered" evidence="1">
    <location>
        <begin position="71"/>
        <end position="123"/>
    </location>
</feature>
<dbReference type="KEGG" id="bbes:BESB_045220"/>
<evidence type="ECO:0000256" key="1">
    <source>
        <dbReference type="SAM" id="MobiDB-lite"/>
    </source>
</evidence>
<comment type="caution">
    <text evidence="2">The sequence shown here is derived from an EMBL/GenBank/DDBJ whole genome shotgun (WGS) entry which is preliminary data.</text>
</comment>
<feature type="region of interest" description="Disordered" evidence="1">
    <location>
        <begin position="230"/>
        <end position="268"/>
    </location>
</feature>
<dbReference type="OrthoDB" id="332799at2759"/>
<name>A0A2A9MLJ3_BESBE</name>
<evidence type="ECO:0000313" key="3">
    <source>
        <dbReference type="Proteomes" id="UP000224006"/>
    </source>
</evidence>
<dbReference type="EMBL" id="NWUJ01000003">
    <property type="protein sequence ID" value="PFH36330.1"/>
    <property type="molecule type" value="Genomic_DNA"/>
</dbReference>
<gene>
    <name evidence="2" type="ORF">BESB_045220</name>
</gene>
<accession>A0A2A9MLJ3</accession>
<organism evidence="2 3">
    <name type="scientific">Besnoitia besnoiti</name>
    <name type="common">Apicomplexan protozoan</name>
    <dbReference type="NCBI Taxonomy" id="94643"/>
    <lineage>
        <taxon>Eukaryota</taxon>
        <taxon>Sar</taxon>
        <taxon>Alveolata</taxon>
        <taxon>Apicomplexa</taxon>
        <taxon>Conoidasida</taxon>
        <taxon>Coccidia</taxon>
        <taxon>Eucoccidiorida</taxon>
        <taxon>Eimeriorina</taxon>
        <taxon>Sarcocystidae</taxon>
        <taxon>Besnoitia</taxon>
    </lineage>
</organism>
<dbReference type="AlphaFoldDB" id="A0A2A9MLJ3"/>
<dbReference type="RefSeq" id="XP_029220339.1">
    <property type="nucleotide sequence ID" value="XM_029362973.1"/>
</dbReference>
<sequence>MASQVCASTETTVPESNPPCAAPGNPDAALLLAWANLLSQQFQAPVSAPCVPAHLPVLVDLLGRGVVTSRPASECCDISGPASPSRKRPRDAETGPPSDICASPRSKAMPEGEEDSAVPAKSDVIQPPAVETNSSQGRPISYVTLNADRTHWIISTPVNGGILRHFLPPTKDRLDDILSFHVPAEVHAQNQVPANPCFIYTVSSPKESGQQVKNGIDRASLFYDTNQELVTNAPSRQDDPERTTAAQPAHGHPSSAKAETSLNSEGSHFRPYLQTAPVSQSQTPSASPYSDHVGVSPGENFETALPVQMSHLGIRWNAISHAPGWPAADVVSEKTQLHTLCGHMEAESTDVFHSTSDKGCTTRTCCTEDEFPLDGEKQEATEAYSEMAKKLPKLAGVIFDRVHARWVSTYHDKETRKVMRKYFGVRKHGFEQAYNMAVRHRKLKIMSKHAENDPEAGLLDDVRTDSADVQCAEAPGSLEAAVNKNVCYETLFKTLPRVTGVSYDSYAMKFRAGYMSNGKWNVKDFPIRKYGTFAEAYRRAVSCRLGNSRTECSRNDPAKTVAVAEVSATNA</sequence>
<reference evidence="2 3" key="1">
    <citation type="submission" date="2017-09" db="EMBL/GenBank/DDBJ databases">
        <title>Genome sequencing of Besnoitia besnoiti strain Bb-Ger1.</title>
        <authorList>
            <person name="Schares G."/>
            <person name="Venepally P."/>
            <person name="Lorenzi H.A."/>
        </authorList>
    </citation>
    <scope>NUCLEOTIDE SEQUENCE [LARGE SCALE GENOMIC DNA]</scope>
    <source>
        <strain evidence="2 3">Bb-Ger1</strain>
    </source>
</reference>
<keyword evidence="3" id="KW-1185">Reference proteome</keyword>
<feature type="compositionally biased region" description="Polar residues" evidence="1">
    <location>
        <begin position="1"/>
        <end position="15"/>
    </location>
</feature>
<protein>
    <submittedName>
        <fullName evidence="2">Uncharacterized protein</fullName>
    </submittedName>
</protein>
<feature type="region of interest" description="Disordered" evidence="1">
    <location>
        <begin position="1"/>
        <end position="21"/>
    </location>
</feature>
<proteinExistence type="predicted"/>
<dbReference type="Gene3D" id="1.20.5.2050">
    <property type="match status" value="2"/>
</dbReference>
<evidence type="ECO:0000313" key="2">
    <source>
        <dbReference type="EMBL" id="PFH36330.1"/>
    </source>
</evidence>
<feature type="compositionally biased region" description="Polar residues" evidence="1">
    <location>
        <begin position="257"/>
        <end position="266"/>
    </location>
</feature>